<reference evidence="1" key="1">
    <citation type="submission" date="2024-09" db="EMBL/GenBank/DDBJ databases">
        <title>Black Yeasts Isolated from many extreme environments.</title>
        <authorList>
            <person name="Coleine C."/>
            <person name="Stajich J.E."/>
            <person name="Selbmann L."/>
        </authorList>
    </citation>
    <scope>NUCLEOTIDE SEQUENCE</scope>
    <source>
        <strain evidence="1">CCFEE 5737</strain>
    </source>
</reference>
<dbReference type="Proteomes" id="UP001186974">
    <property type="component" value="Unassembled WGS sequence"/>
</dbReference>
<keyword evidence="2" id="KW-1185">Reference proteome</keyword>
<dbReference type="EMBL" id="JAWDJW010001777">
    <property type="protein sequence ID" value="KAK3078577.1"/>
    <property type="molecule type" value="Genomic_DNA"/>
</dbReference>
<organism evidence="1 2">
    <name type="scientific">Coniosporium uncinatum</name>
    <dbReference type="NCBI Taxonomy" id="93489"/>
    <lineage>
        <taxon>Eukaryota</taxon>
        <taxon>Fungi</taxon>
        <taxon>Dikarya</taxon>
        <taxon>Ascomycota</taxon>
        <taxon>Pezizomycotina</taxon>
        <taxon>Dothideomycetes</taxon>
        <taxon>Dothideomycetes incertae sedis</taxon>
        <taxon>Coniosporium</taxon>
    </lineage>
</organism>
<evidence type="ECO:0000313" key="2">
    <source>
        <dbReference type="Proteomes" id="UP001186974"/>
    </source>
</evidence>
<accession>A0ACC3DPY9</accession>
<name>A0ACC3DPY9_9PEZI</name>
<gene>
    <name evidence="1" type="ORF">LTS18_007152</name>
</gene>
<protein>
    <submittedName>
        <fullName evidence="1">Uncharacterized protein</fullName>
    </submittedName>
</protein>
<comment type="caution">
    <text evidence="1">The sequence shown here is derived from an EMBL/GenBank/DDBJ whole genome shotgun (WGS) entry which is preliminary data.</text>
</comment>
<proteinExistence type="predicted"/>
<evidence type="ECO:0000313" key="1">
    <source>
        <dbReference type="EMBL" id="KAK3078577.1"/>
    </source>
</evidence>
<sequence>MSSGRVWTIVAGAAAAGGGYYMYKAGGSPKVAEKQMEYDASRVSSSLRSGMSGQGKEAEKGISLTAEQAGQKMDSAFKDAKTKAAELDAQTQAYAAQTEKKVQEFSRDAGKNMNQAIDKFDKNVEETAAKSKSWLGGLFGGK</sequence>